<feature type="transmembrane region" description="Helical" evidence="1">
    <location>
        <begin position="60"/>
        <end position="82"/>
    </location>
</feature>
<keyword evidence="1" id="KW-0472">Membrane</keyword>
<protein>
    <submittedName>
        <fullName evidence="2">Uncharacterized protein</fullName>
    </submittedName>
</protein>
<dbReference type="AlphaFoldDB" id="G0U8K9"/>
<evidence type="ECO:0000313" key="2">
    <source>
        <dbReference type="EMBL" id="CCC53935.1"/>
    </source>
</evidence>
<gene>
    <name evidence="2" type="ORF">TVY486_1114190</name>
</gene>
<dbReference type="EMBL" id="HE573027">
    <property type="protein sequence ID" value="CCC53935.1"/>
    <property type="molecule type" value="Genomic_DNA"/>
</dbReference>
<feature type="transmembrane region" description="Helical" evidence="1">
    <location>
        <begin position="94"/>
        <end position="113"/>
    </location>
</feature>
<keyword evidence="1" id="KW-0812">Transmembrane</keyword>
<organism evidence="2">
    <name type="scientific">Trypanosoma vivax (strain Y486)</name>
    <dbReference type="NCBI Taxonomy" id="1055687"/>
    <lineage>
        <taxon>Eukaryota</taxon>
        <taxon>Discoba</taxon>
        <taxon>Euglenozoa</taxon>
        <taxon>Kinetoplastea</taxon>
        <taxon>Metakinetoplastina</taxon>
        <taxon>Trypanosomatida</taxon>
        <taxon>Trypanosomatidae</taxon>
        <taxon>Trypanosoma</taxon>
        <taxon>Duttonella</taxon>
    </lineage>
</organism>
<sequence length="118" mass="13279">MSIKRSAMWYDAKCRHINKRRKRNCRASDTLSPTVRTGPWPHLMGTLSTRTVPNSFHHRVLLSFVASFPLVDTASTLSFFAATTPFIPTVSLQHLSVAVVVFVLCLRSIRFLFSLSGL</sequence>
<evidence type="ECO:0000256" key="1">
    <source>
        <dbReference type="SAM" id="Phobius"/>
    </source>
</evidence>
<proteinExistence type="predicted"/>
<dbReference type="VEuPathDB" id="TriTrypDB:TvY486_1114190"/>
<name>G0U8K9_TRYVY</name>
<keyword evidence="1" id="KW-1133">Transmembrane helix</keyword>
<reference evidence="2" key="1">
    <citation type="journal article" date="2012" name="Proc. Natl. Acad. Sci. U.S.A.">
        <title>Antigenic diversity is generated by distinct evolutionary mechanisms in African trypanosome species.</title>
        <authorList>
            <person name="Jackson A.P."/>
            <person name="Berry A."/>
            <person name="Aslett M."/>
            <person name="Allison H.C."/>
            <person name="Burton P."/>
            <person name="Vavrova-Anderson J."/>
            <person name="Brown R."/>
            <person name="Browne H."/>
            <person name="Corton N."/>
            <person name="Hauser H."/>
            <person name="Gamble J."/>
            <person name="Gilderthorp R."/>
            <person name="Marcello L."/>
            <person name="McQuillan J."/>
            <person name="Otto T.D."/>
            <person name="Quail M.A."/>
            <person name="Sanders M.J."/>
            <person name="van Tonder A."/>
            <person name="Ginger M.L."/>
            <person name="Field M.C."/>
            <person name="Barry J.D."/>
            <person name="Hertz-Fowler C."/>
            <person name="Berriman M."/>
        </authorList>
    </citation>
    <scope>NUCLEOTIDE SEQUENCE</scope>
    <source>
        <strain evidence="2">Y486</strain>
    </source>
</reference>
<accession>G0U8K9</accession>